<dbReference type="Pfam" id="PF24864">
    <property type="entry name" value="DUF7730"/>
    <property type="match status" value="1"/>
</dbReference>
<proteinExistence type="predicted"/>
<accession>A0A9N8PQT1</accession>
<dbReference type="PANTHER" id="PTHR38790">
    <property type="entry name" value="2EXR DOMAIN-CONTAINING PROTEIN-RELATED"/>
    <property type="match status" value="1"/>
</dbReference>
<evidence type="ECO:0000313" key="2">
    <source>
        <dbReference type="EMBL" id="CAD0108312.1"/>
    </source>
</evidence>
<evidence type="ECO:0000259" key="1">
    <source>
        <dbReference type="Pfam" id="PF24864"/>
    </source>
</evidence>
<sequence>MPVCEPPSLFLRLPPELRLDIYKKLLLHDPHCTFASTKSALLPTSIDYHEGHHTASNHVEPNAVTLSIRAEEPSNYKSRAPEHVRSAFFVRSGGLRPGCLPTTYFCVSNSGIHTSLLRTNARIYAEAIEVMYSNHVFDFDMHIEAFVAFLDDLTPFARNCIRSIRLVKRALPYDKEYSKAEWAVAMEWCTRLPSLRSLSLGIVAGKPGPDGWDLVPAYKPEHFDILKGTEGMEWIEELLAVNRLENVTVEPIVVHSPFPRSAAMARYIQFSASVDDGSFAVWLKDNMVKKA</sequence>
<organism evidence="2 3">
    <name type="scientific">Aureobasidium uvarum</name>
    <dbReference type="NCBI Taxonomy" id="2773716"/>
    <lineage>
        <taxon>Eukaryota</taxon>
        <taxon>Fungi</taxon>
        <taxon>Dikarya</taxon>
        <taxon>Ascomycota</taxon>
        <taxon>Pezizomycotina</taxon>
        <taxon>Dothideomycetes</taxon>
        <taxon>Dothideomycetidae</taxon>
        <taxon>Dothideales</taxon>
        <taxon>Saccotheciaceae</taxon>
        <taxon>Aureobasidium</taxon>
    </lineage>
</organism>
<comment type="caution">
    <text evidence="2">The sequence shown here is derived from an EMBL/GenBank/DDBJ whole genome shotgun (WGS) entry which is preliminary data.</text>
</comment>
<dbReference type="OrthoDB" id="5420711at2759"/>
<name>A0A9N8PQT1_9PEZI</name>
<dbReference type="EMBL" id="CAINUL010000002">
    <property type="protein sequence ID" value="CAD0108312.1"/>
    <property type="molecule type" value="Genomic_DNA"/>
</dbReference>
<dbReference type="Proteomes" id="UP000745764">
    <property type="component" value="Unassembled WGS sequence"/>
</dbReference>
<dbReference type="InterPro" id="IPR056632">
    <property type="entry name" value="DUF7730"/>
</dbReference>
<feature type="domain" description="DUF7730" evidence="1">
    <location>
        <begin position="110"/>
        <end position="204"/>
    </location>
</feature>
<protein>
    <recommendedName>
        <fullName evidence="1">DUF7730 domain-containing protein</fullName>
    </recommendedName>
</protein>
<keyword evidence="3" id="KW-1185">Reference proteome</keyword>
<evidence type="ECO:0000313" key="3">
    <source>
        <dbReference type="Proteomes" id="UP000745764"/>
    </source>
</evidence>
<dbReference type="AlphaFoldDB" id="A0A9N8PQT1"/>
<gene>
    <name evidence="2" type="ORF">AWRI4620_LOCUS2567</name>
</gene>
<reference evidence="2" key="1">
    <citation type="submission" date="2020-06" db="EMBL/GenBank/DDBJ databases">
        <authorList>
            <person name="Onetto C."/>
        </authorList>
    </citation>
    <scope>NUCLEOTIDE SEQUENCE</scope>
</reference>